<sequence length="85" mass="9273">MRPLEGEEWLKKEGYLVLQSLQQGPIPPSRRSDCTFIGGRRRGGGNCPLNGMNFAGHLAHAPSAFRSAMAEFGIATETRQQVLSS</sequence>
<evidence type="ECO:0000313" key="2">
    <source>
        <dbReference type="Proteomes" id="UP000631114"/>
    </source>
</evidence>
<name>A0A835I4E5_9MAGN</name>
<accession>A0A835I4E5</accession>
<dbReference type="OrthoDB" id="1716208at2759"/>
<protein>
    <submittedName>
        <fullName evidence="1">Uncharacterized protein</fullName>
    </submittedName>
</protein>
<organism evidence="1 2">
    <name type="scientific">Coptis chinensis</name>
    <dbReference type="NCBI Taxonomy" id="261450"/>
    <lineage>
        <taxon>Eukaryota</taxon>
        <taxon>Viridiplantae</taxon>
        <taxon>Streptophyta</taxon>
        <taxon>Embryophyta</taxon>
        <taxon>Tracheophyta</taxon>
        <taxon>Spermatophyta</taxon>
        <taxon>Magnoliopsida</taxon>
        <taxon>Ranunculales</taxon>
        <taxon>Ranunculaceae</taxon>
        <taxon>Coptidoideae</taxon>
        <taxon>Coptis</taxon>
    </lineage>
</organism>
<reference evidence="1 2" key="1">
    <citation type="submission" date="2020-10" db="EMBL/GenBank/DDBJ databases">
        <title>The Coptis chinensis genome and diversification of protoberbering-type alkaloids.</title>
        <authorList>
            <person name="Wang B."/>
            <person name="Shu S."/>
            <person name="Song C."/>
            <person name="Liu Y."/>
        </authorList>
    </citation>
    <scope>NUCLEOTIDE SEQUENCE [LARGE SCALE GENOMIC DNA]</scope>
    <source>
        <strain evidence="1">HL-2020</strain>
        <tissue evidence="1">Leaf</tissue>
    </source>
</reference>
<gene>
    <name evidence="1" type="ORF">IFM89_012106</name>
</gene>
<dbReference type="PANTHER" id="PTHR33592:SF3">
    <property type="entry name" value="TRANSMEMBRANE PROTEIN"/>
    <property type="match status" value="1"/>
</dbReference>
<dbReference type="Proteomes" id="UP000631114">
    <property type="component" value="Unassembled WGS sequence"/>
</dbReference>
<comment type="caution">
    <text evidence="1">The sequence shown here is derived from an EMBL/GenBank/DDBJ whole genome shotgun (WGS) entry which is preliminary data.</text>
</comment>
<evidence type="ECO:0000313" key="1">
    <source>
        <dbReference type="EMBL" id="KAF9608938.1"/>
    </source>
</evidence>
<dbReference type="AlphaFoldDB" id="A0A835I4E5"/>
<proteinExistence type="predicted"/>
<dbReference type="EMBL" id="JADFTS010000004">
    <property type="protein sequence ID" value="KAF9608938.1"/>
    <property type="molecule type" value="Genomic_DNA"/>
</dbReference>
<dbReference type="PANTHER" id="PTHR33592">
    <property type="entry name" value="TRANSMEMBRANE PROTEIN"/>
    <property type="match status" value="1"/>
</dbReference>
<keyword evidence="2" id="KW-1185">Reference proteome</keyword>